<accession>A0A743P651</accession>
<evidence type="ECO:0000313" key="1">
    <source>
        <dbReference type="EMBL" id="HAF2129175.1"/>
    </source>
</evidence>
<name>A0A743P651_SALER</name>
<dbReference type="AlphaFoldDB" id="A0A743P651"/>
<comment type="caution">
    <text evidence="1">The sequence shown here is derived from an EMBL/GenBank/DDBJ whole genome shotgun (WGS) entry which is preliminary data.</text>
</comment>
<reference evidence="1" key="2">
    <citation type="submission" date="2020-02" db="EMBL/GenBank/DDBJ databases">
        <authorList>
            <consortium name="NCBI Pathogen Detection Project"/>
        </authorList>
    </citation>
    <scope>NUCLEOTIDE SEQUENCE</scope>
    <source>
        <strain evidence="1">MA.CK_00/00001968</strain>
    </source>
</reference>
<organism evidence="1">
    <name type="scientific">Salmonella enterica</name>
    <name type="common">Salmonella choleraesuis</name>
    <dbReference type="NCBI Taxonomy" id="28901"/>
    <lineage>
        <taxon>Bacteria</taxon>
        <taxon>Pseudomonadati</taxon>
        <taxon>Pseudomonadota</taxon>
        <taxon>Gammaproteobacteria</taxon>
        <taxon>Enterobacterales</taxon>
        <taxon>Enterobacteriaceae</taxon>
        <taxon>Salmonella</taxon>
    </lineage>
</organism>
<sequence>MGYKSKNYNYPYLSYNDHKEKYNDAYWDLVEGNSHWIVKWLTNPLTSREQDKNEQYYREQYNIQKYLHSTEWERQVGRPVMNFLPGGVGFIYNATDTAMGSYHLGE</sequence>
<dbReference type="EMBL" id="DAAUQX010000031">
    <property type="protein sequence ID" value="HAF2129175.1"/>
    <property type="molecule type" value="Genomic_DNA"/>
</dbReference>
<protein>
    <submittedName>
        <fullName evidence="1">Uncharacterized protein</fullName>
    </submittedName>
</protein>
<gene>
    <name evidence="1" type="ORF">G9F27_003375</name>
</gene>
<reference evidence="1" key="1">
    <citation type="journal article" date="2018" name="Genome Biol.">
        <title>SKESA: strategic k-mer extension for scrupulous assemblies.</title>
        <authorList>
            <person name="Souvorov A."/>
            <person name="Agarwala R."/>
            <person name="Lipman D.J."/>
        </authorList>
    </citation>
    <scope>NUCLEOTIDE SEQUENCE</scope>
    <source>
        <strain evidence="1">MA.CK_00/00001968</strain>
    </source>
</reference>
<proteinExistence type="predicted"/>